<dbReference type="EMBL" id="FXTN01000001">
    <property type="protein sequence ID" value="SMO33823.1"/>
    <property type="molecule type" value="Genomic_DNA"/>
</dbReference>
<dbReference type="GO" id="GO:0046464">
    <property type="term" value="P:acylglycerol catabolic process"/>
    <property type="evidence" value="ECO:0007669"/>
    <property type="project" value="TreeGrafter"/>
</dbReference>
<dbReference type="Pfam" id="PF00561">
    <property type="entry name" value="Abhydrolase_1"/>
    <property type="match status" value="1"/>
</dbReference>
<dbReference type="GO" id="GO:0047372">
    <property type="term" value="F:monoacylglycerol lipase activity"/>
    <property type="evidence" value="ECO:0007669"/>
    <property type="project" value="TreeGrafter"/>
</dbReference>
<dbReference type="Gene3D" id="3.40.50.1820">
    <property type="entry name" value="alpha/beta hydrolase"/>
    <property type="match status" value="1"/>
</dbReference>
<dbReference type="SUPFAM" id="SSF53474">
    <property type="entry name" value="alpha/beta-Hydrolases"/>
    <property type="match status" value="1"/>
</dbReference>
<dbReference type="Proteomes" id="UP000320300">
    <property type="component" value="Unassembled WGS sequence"/>
</dbReference>
<evidence type="ECO:0000313" key="2">
    <source>
        <dbReference type="EMBL" id="SMO33823.1"/>
    </source>
</evidence>
<accession>A0A521AGB7</accession>
<reference evidence="2 3" key="1">
    <citation type="submission" date="2017-05" db="EMBL/GenBank/DDBJ databases">
        <authorList>
            <person name="Varghese N."/>
            <person name="Submissions S."/>
        </authorList>
    </citation>
    <scope>NUCLEOTIDE SEQUENCE [LARGE SCALE GENOMIC DNA]</scope>
    <source>
        <strain evidence="2 3">DSM 19036</strain>
    </source>
</reference>
<evidence type="ECO:0000259" key="1">
    <source>
        <dbReference type="Pfam" id="PF00561"/>
    </source>
</evidence>
<dbReference type="InterPro" id="IPR000639">
    <property type="entry name" value="Epox_hydrolase-like"/>
</dbReference>
<name>A0A521AGB7_9SPHI</name>
<dbReference type="InterPro" id="IPR050266">
    <property type="entry name" value="AB_hydrolase_sf"/>
</dbReference>
<keyword evidence="3" id="KW-1185">Reference proteome</keyword>
<dbReference type="PANTHER" id="PTHR43798">
    <property type="entry name" value="MONOACYLGLYCEROL LIPASE"/>
    <property type="match status" value="1"/>
</dbReference>
<evidence type="ECO:0000313" key="3">
    <source>
        <dbReference type="Proteomes" id="UP000320300"/>
    </source>
</evidence>
<gene>
    <name evidence="2" type="ORF">SAMN06265348_101163</name>
</gene>
<dbReference type="RefSeq" id="WP_142526284.1">
    <property type="nucleotide sequence ID" value="NZ_CBCSJO010000002.1"/>
</dbReference>
<dbReference type="PANTHER" id="PTHR43798:SF5">
    <property type="entry name" value="MONOACYLGLYCEROL LIPASE ABHD6"/>
    <property type="match status" value="1"/>
</dbReference>
<protein>
    <submittedName>
        <fullName evidence="2">Pimeloyl-ACP methyl ester carboxylesterase</fullName>
    </submittedName>
</protein>
<feature type="domain" description="AB hydrolase-1" evidence="1">
    <location>
        <begin position="36"/>
        <end position="143"/>
    </location>
</feature>
<dbReference type="AlphaFoldDB" id="A0A521AGB7"/>
<dbReference type="OrthoDB" id="9773293at2"/>
<dbReference type="InterPro" id="IPR000073">
    <property type="entry name" value="AB_hydrolase_1"/>
</dbReference>
<sequence>MHSTNQELNAQHQVKYVNTDMLRIGYIERGPASGWPVVLSHGFPYDIHAFDDVAAILLQSGAKVITPYTRGFGPTRFSSDKVMRSGQQAARGLDIIQFLDALKLDSPILGGFDWGANASCVAAALWPEQIAGLVSYASYDIIDIEEQTHAFPPSLERICWYQHLFQAERGRECLSQSRNELCRILWNEWSPGWEFDESTYERSAAAFENPDFVDVVIHSYRHMLGCESGDPSLQRFEDILAQKPKIAVPAVTLDGSADPLKPGGTAEHAFLFSAKHEHRTLRSGHNLPQEAPQAFADAVLTVHSWLEGKD</sequence>
<dbReference type="InterPro" id="IPR029058">
    <property type="entry name" value="AB_hydrolase_fold"/>
</dbReference>
<organism evidence="2 3">
    <name type="scientific">Pedobacter westerhofensis</name>
    <dbReference type="NCBI Taxonomy" id="425512"/>
    <lineage>
        <taxon>Bacteria</taxon>
        <taxon>Pseudomonadati</taxon>
        <taxon>Bacteroidota</taxon>
        <taxon>Sphingobacteriia</taxon>
        <taxon>Sphingobacteriales</taxon>
        <taxon>Sphingobacteriaceae</taxon>
        <taxon>Pedobacter</taxon>
    </lineage>
</organism>
<dbReference type="GO" id="GO:0016020">
    <property type="term" value="C:membrane"/>
    <property type="evidence" value="ECO:0007669"/>
    <property type="project" value="TreeGrafter"/>
</dbReference>
<dbReference type="PRINTS" id="PR00412">
    <property type="entry name" value="EPOXHYDRLASE"/>
</dbReference>
<proteinExistence type="predicted"/>